<dbReference type="Pfam" id="PF13416">
    <property type="entry name" value="SBP_bac_8"/>
    <property type="match status" value="1"/>
</dbReference>
<feature type="region of interest" description="Disordered" evidence="5">
    <location>
        <begin position="28"/>
        <end position="53"/>
    </location>
</feature>
<feature type="signal peptide" evidence="6">
    <location>
        <begin position="1"/>
        <end position="23"/>
    </location>
</feature>
<comment type="subcellular location">
    <subcellularLocation>
        <location evidence="1">Cell envelope</location>
    </subcellularLocation>
</comment>
<dbReference type="PANTHER" id="PTHR43649">
    <property type="entry name" value="ARABINOSE-BINDING PROTEIN-RELATED"/>
    <property type="match status" value="1"/>
</dbReference>
<evidence type="ECO:0000313" key="8">
    <source>
        <dbReference type="Proteomes" id="UP000184612"/>
    </source>
</evidence>
<evidence type="ECO:0000256" key="2">
    <source>
        <dbReference type="ARBA" id="ARBA00008520"/>
    </source>
</evidence>
<dbReference type="STRING" id="1121345.SAMN02745217_01570"/>
<feature type="chain" id="PRO_5039202112" evidence="6">
    <location>
        <begin position="24"/>
        <end position="479"/>
    </location>
</feature>
<dbReference type="RefSeq" id="WP_073588274.1">
    <property type="nucleotide sequence ID" value="NZ_FRFD01000004.1"/>
</dbReference>
<dbReference type="PROSITE" id="PS51257">
    <property type="entry name" value="PROKAR_LIPOPROTEIN"/>
    <property type="match status" value="1"/>
</dbReference>
<keyword evidence="3" id="KW-0813">Transport</keyword>
<proteinExistence type="inferred from homology"/>
<name>A0A1M7Y5K3_9FIRM</name>
<dbReference type="AlphaFoldDB" id="A0A1M7Y5K3"/>
<dbReference type="Proteomes" id="UP000184612">
    <property type="component" value="Unassembled WGS sequence"/>
</dbReference>
<evidence type="ECO:0000256" key="3">
    <source>
        <dbReference type="ARBA" id="ARBA00022448"/>
    </source>
</evidence>
<evidence type="ECO:0000256" key="1">
    <source>
        <dbReference type="ARBA" id="ARBA00004196"/>
    </source>
</evidence>
<accession>A0A1M7Y5K3</accession>
<reference evidence="7 8" key="1">
    <citation type="submission" date="2016-12" db="EMBL/GenBank/DDBJ databases">
        <authorList>
            <person name="Song W.-J."/>
            <person name="Kurnit D.M."/>
        </authorList>
    </citation>
    <scope>NUCLEOTIDE SEQUENCE [LARGE SCALE GENOMIC DNA]</scope>
    <source>
        <strain evidence="7 8">DSM 12503</strain>
    </source>
</reference>
<keyword evidence="4 6" id="KW-0732">Signal</keyword>
<protein>
    <submittedName>
        <fullName evidence="7">Multiple sugar transport system substrate-binding protein</fullName>
    </submittedName>
</protein>
<dbReference type="EMBL" id="FRFD01000004">
    <property type="protein sequence ID" value="SHO47540.1"/>
    <property type="molecule type" value="Genomic_DNA"/>
</dbReference>
<dbReference type="InterPro" id="IPR006059">
    <property type="entry name" value="SBP"/>
</dbReference>
<evidence type="ECO:0000256" key="5">
    <source>
        <dbReference type="SAM" id="MobiDB-lite"/>
    </source>
</evidence>
<evidence type="ECO:0000256" key="4">
    <source>
        <dbReference type="ARBA" id="ARBA00022729"/>
    </source>
</evidence>
<evidence type="ECO:0000313" key="7">
    <source>
        <dbReference type="EMBL" id="SHO47540.1"/>
    </source>
</evidence>
<keyword evidence="7" id="KW-0762">Sugar transport</keyword>
<dbReference type="GO" id="GO:0030313">
    <property type="term" value="C:cell envelope"/>
    <property type="evidence" value="ECO:0007669"/>
    <property type="project" value="UniProtKB-SubCell"/>
</dbReference>
<sequence length="479" mass="52595">MKQVKKIALLVILSLSLIFTGCGKTDNAAGKNDSKETNAQSSEGTGTAVPADTLETTKAAEETETPKEPVEIEFWHALGGTLGDTLTGIINEYNASQSKYIIKPVVIGSYSEIDQKLQAAFAGKNAPALVAGGSHDTFYKKGLVEAFEDYMPEDYNKDDIVGGFMDAALRDGKMVFAPAYGTSQVLYYNKAVLTEAGYTEDNLTSWQKLEAMKDKTLGISTNKNKIEYVWEPMWGEYNMMDAVSSAGGKVVSDDGKTVLINDSTWVEVLDQFRKWIHEDKSMKIYSGGQGWEYWYKTMDDWVYGKALGYTGSPGDYAIALDAVNKAITEGYKNEFAVAVQPGWNGNEPKPYFSSLMYYIPKSSNLSEDQKKGAADFVNYATNTGNTAKFSMGTGYVAVRKSVLDLPEYQEYLKSNPDADAALKQIDQYAVPEFIDPTGGAILDALKEAVDKIQIENVPAKKALDEAAKKAQKELDKINK</sequence>
<dbReference type="OrthoDB" id="383712at2"/>
<dbReference type="Gene3D" id="3.40.190.10">
    <property type="entry name" value="Periplasmic binding protein-like II"/>
    <property type="match status" value="1"/>
</dbReference>
<gene>
    <name evidence="7" type="ORF">SAMN02745217_01570</name>
</gene>
<dbReference type="SUPFAM" id="SSF53850">
    <property type="entry name" value="Periplasmic binding protein-like II"/>
    <property type="match status" value="1"/>
</dbReference>
<dbReference type="PANTHER" id="PTHR43649:SF31">
    <property type="entry name" value="SN-GLYCEROL-3-PHOSPHATE-BINDING PERIPLASMIC PROTEIN UGPB"/>
    <property type="match status" value="1"/>
</dbReference>
<evidence type="ECO:0000256" key="6">
    <source>
        <dbReference type="SAM" id="SignalP"/>
    </source>
</evidence>
<comment type="similarity">
    <text evidence="2">Belongs to the bacterial solute-binding protein 1 family.</text>
</comment>
<keyword evidence="8" id="KW-1185">Reference proteome</keyword>
<organism evidence="7 8">
    <name type="scientific">Anaerocolumna xylanovorans DSM 12503</name>
    <dbReference type="NCBI Taxonomy" id="1121345"/>
    <lineage>
        <taxon>Bacteria</taxon>
        <taxon>Bacillati</taxon>
        <taxon>Bacillota</taxon>
        <taxon>Clostridia</taxon>
        <taxon>Lachnospirales</taxon>
        <taxon>Lachnospiraceae</taxon>
        <taxon>Anaerocolumna</taxon>
    </lineage>
</organism>
<dbReference type="InterPro" id="IPR050490">
    <property type="entry name" value="Bact_solute-bd_prot1"/>
</dbReference>